<evidence type="ECO:0000313" key="4">
    <source>
        <dbReference type="EMBL" id="NKI45515.1"/>
    </source>
</evidence>
<accession>A0ABX1HB11</accession>
<dbReference type="EMBL" id="JAAWWP010000038">
    <property type="protein sequence ID" value="NKI45515.1"/>
    <property type="molecule type" value="Genomic_DNA"/>
</dbReference>
<dbReference type="RefSeq" id="WP_168543831.1">
    <property type="nucleotide sequence ID" value="NZ_JAAWWP010000038.1"/>
</dbReference>
<dbReference type="InterPro" id="IPR032856">
    <property type="entry name" value="GDE_N_bis"/>
</dbReference>
<dbReference type="Pfam" id="PF22422">
    <property type="entry name" value="MGH1-like_GH"/>
    <property type="match status" value="1"/>
</dbReference>
<dbReference type="InterPro" id="IPR054491">
    <property type="entry name" value="MGH1-like_GH"/>
</dbReference>
<keyword evidence="4" id="KW-0808">Transferase</keyword>
<proteinExistence type="predicted"/>
<dbReference type="SUPFAM" id="SSF48208">
    <property type="entry name" value="Six-hairpin glycosidases"/>
    <property type="match status" value="1"/>
</dbReference>
<evidence type="ECO:0000256" key="1">
    <source>
        <dbReference type="SAM" id="MobiDB-lite"/>
    </source>
</evidence>
<dbReference type="GO" id="GO:0008483">
    <property type="term" value="F:transaminase activity"/>
    <property type="evidence" value="ECO:0007669"/>
    <property type="project" value="UniProtKB-KW"/>
</dbReference>
<comment type="caution">
    <text evidence="4">The sequence shown here is derived from an EMBL/GenBank/DDBJ whole genome shotgun (WGS) entry which is preliminary data.</text>
</comment>
<name>A0ABX1HB11_9ACTN</name>
<dbReference type="InterPro" id="IPR012341">
    <property type="entry name" value="6hp_glycosidase-like_sf"/>
</dbReference>
<dbReference type="Gene3D" id="1.50.10.10">
    <property type="match status" value="1"/>
</dbReference>
<evidence type="ECO:0000259" key="2">
    <source>
        <dbReference type="Pfam" id="PF14742"/>
    </source>
</evidence>
<keyword evidence="4" id="KW-0032">Aminotransferase</keyword>
<evidence type="ECO:0000313" key="5">
    <source>
        <dbReference type="Proteomes" id="UP000772196"/>
    </source>
</evidence>
<gene>
    <name evidence="4" type="ORF">HFV08_30670</name>
</gene>
<feature type="domain" description="Mannosylglycerate hydrolase MGH1-like glycoside hydrolase" evidence="3">
    <location>
        <begin position="549"/>
        <end position="710"/>
    </location>
</feature>
<protein>
    <submittedName>
        <fullName evidence="4">Aminotransferase</fullName>
    </submittedName>
</protein>
<feature type="domain" description="Putative glycogen debranching enzyme N-terminal" evidence="2">
    <location>
        <begin position="10"/>
        <end position="203"/>
    </location>
</feature>
<organism evidence="4 5">
    <name type="scientific">Streptomyces physcomitrii</name>
    <dbReference type="NCBI Taxonomy" id="2724184"/>
    <lineage>
        <taxon>Bacteria</taxon>
        <taxon>Bacillati</taxon>
        <taxon>Actinomycetota</taxon>
        <taxon>Actinomycetes</taxon>
        <taxon>Kitasatosporales</taxon>
        <taxon>Streptomycetaceae</taxon>
        <taxon>Streptomyces</taxon>
    </lineage>
</organism>
<feature type="compositionally biased region" description="Basic and acidic residues" evidence="1">
    <location>
        <begin position="296"/>
        <end position="307"/>
    </location>
</feature>
<dbReference type="Pfam" id="PF14742">
    <property type="entry name" value="GDE_N_bis"/>
    <property type="match status" value="1"/>
</dbReference>
<feature type="region of interest" description="Disordered" evidence="1">
    <location>
        <begin position="255"/>
        <end position="341"/>
    </location>
</feature>
<evidence type="ECO:0000259" key="3">
    <source>
        <dbReference type="Pfam" id="PF22422"/>
    </source>
</evidence>
<dbReference type="InterPro" id="IPR008928">
    <property type="entry name" value="6-hairpin_glycosidase_sf"/>
</dbReference>
<feature type="compositionally biased region" description="Low complexity" evidence="1">
    <location>
        <begin position="315"/>
        <end position="332"/>
    </location>
</feature>
<reference evidence="4 5" key="1">
    <citation type="submission" date="2020-04" db="EMBL/GenBank/DDBJ databases">
        <title>Phylogenetic Diversity and Antibacterial Activity against Ralstonia solanacearum of Endophytic Actinomycete Isolated from Moss.</title>
        <authorList>
            <person name="Zhuang X."/>
        </authorList>
    </citation>
    <scope>NUCLEOTIDE SEQUENCE [LARGE SCALE GENOMIC DNA]</scope>
    <source>
        <strain evidence="4 5">LD120</strain>
    </source>
</reference>
<dbReference type="Proteomes" id="UP000772196">
    <property type="component" value="Unassembled WGS sequence"/>
</dbReference>
<sequence length="756" mass="80633">MSRAERQQLLVRGETYAALDESGDMGGGHGGPPEGLFVRDARHLSRWQLTLDGAVPEVLSPLDGERPARCVLVPRGGRQEPPAHTLFREQALVEGGFTEILRLVSNRPVPQRLRLELTADADFSDQFELRADLRTYAKPGAVRSREARPDGVRFDYRRGDWESATEVSATPAPDAVIHTGTGARRLVWSLALEPHAECELRLRVTALPHGGERAPGSGTAEEPVRATAAAGAGVEEAVRRTARVEVEFDGSVRQPVTAEAGVDGPARQTATAGTEFDGPARQTATAEVEFDGPVRQADRPNVERQTAEDQPASVQAEFASAAHHAASAQAEFTDSDGQTDTTEAEFAAGLPLPDWPELAAACTRGLADLASLQVPAEGPDGEALRVPAAGVPWFLALLGRDALLTSLFALPYRPGLAAATLPALAAVQATADRGGAVAQPGKIVHEVRHGELAHFGQVPYGRYYGSVDATPLFLVLLGAYTEQTGDLALARRLEPHARAALTWMLDHGGLTSRGYLVYRADEGGLANQNWKDSPGAICSAEGERPSGPVTAAAAQGYAYDALRRTARLARSVWADEPYAAQLTRAAADLRDRFQRDFWMERSGFPALALDGEGRQYDALASDAGHLLWSGLLDKEYGETVGRRLLAEDFFSGWGVRTLAAGQRAYHPLSRHRGSVWPHDNALIALGLARYGLHDEARTVATALVEAAATDGFRLPAVLAGYPRGSHPAPVPCPHACLRESRSAAAPLALLTAIGGA</sequence>
<keyword evidence="5" id="KW-1185">Reference proteome</keyword>